<feature type="compositionally biased region" description="Polar residues" evidence="1">
    <location>
        <begin position="55"/>
        <end position="66"/>
    </location>
</feature>
<dbReference type="AlphaFoldDB" id="Q1H1C6"/>
<dbReference type="HOGENOM" id="CLU_2479776_0_0_4"/>
<organism evidence="3 4">
    <name type="scientific">Methylobacillus flagellatus (strain ATCC 51484 / DSM 6875 / VKM B-1610 / KT)</name>
    <dbReference type="NCBI Taxonomy" id="265072"/>
    <lineage>
        <taxon>Bacteria</taxon>
        <taxon>Pseudomonadati</taxon>
        <taxon>Pseudomonadota</taxon>
        <taxon>Betaproteobacteria</taxon>
        <taxon>Nitrosomonadales</taxon>
        <taxon>Methylophilaceae</taxon>
        <taxon>Methylobacillus</taxon>
    </lineage>
</organism>
<dbReference type="RefSeq" id="WP_011479665.1">
    <property type="nucleotide sequence ID" value="NC_007947.1"/>
</dbReference>
<evidence type="ECO:0000313" key="3">
    <source>
        <dbReference type="EMBL" id="ABE49711.1"/>
    </source>
</evidence>
<keyword evidence="2" id="KW-0732">Signal</keyword>
<accession>Q1H1C6</accession>
<feature type="signal peptide" evidence="2">
    <location>
        <begin position="1"/>
        <end position="21"/>
    </location>
</feature>
<reference evidence="3 4" key="1">
    <citation type="submission" date="2006-03" db="EMBL/GenBank/DDBJ databases">
        <title>Complete sequence of Methylobacillus flagellatus KT.</title>
        <authorList>
            <consortium name="US DOE Joint Genome Institute"/>
            <person name="Copeland A."/>
            <person name="Lucas S."/>
            <person name="Lapidus A."/>
            <person name="Barry K."/>
            <person name="Detter J.C."/>
            <person name="Glavina del Rio T."/>
            <person name="Hammon N."/>
            <person name="Israni S."/>
            <person name="Dalin E."/>
            <person name="Tice H."/>
            <person name="Pitluck S."/>
            <person name="Brettin T."/>
            <person name="Bruce D."/>
            <person name="Han C."/>
            <person name="Tapia R."/>
            <person name="Saunders E."/>
            <person name="Gilna P."/>
            <person name="Schmutz J."/>
            <person name="Larimer F."/>
            <person name="Land M."/>
            <person name="Kyrpides N."/>
            <person name="Anderson I."/>
            <person name="Richardson P."/>
        </authorList>
    </citation>
    <scope>NUCLEOTIDE SEQUENCE [LARGE SCALE GENOMIC DNA]</scope>
    <source>
        <strain evidence="4">KT / ATCC 51484 / DSM 6875</strain>
    </source>
</reference>
<name>Q1H1C6_METFK</name>
<dbReference type="EMBL" id="CP000284">
    <property type="protein sequence ID" value="ABE49711.1"/>
    <property type="molecule type" value="Genomic_DNA"/>
</dbReference>
<feature type="region of interest" description="Disordered" evidence="1">
    <location>
        <begin position="27"/>
        <end position="87"/>
    </location>
</feature>
<dbReference type="Proteomes" id="UP000002440">
    <property type="component" value="Chromosome"/>
</dbReference>
<keyword evidence="4" id="KW-1185">Reference proteome</keyword>
<evidence type="ECO:0000313" key="4">
    <source>
        <dbReference type="Proteomes" id="UP000002440"/>
    </source>
</evidence>
<gene>
    <name evidence="3" type="ordered locus">Mfla_1443</name>
</gene>
<feature type="chain" id="PRO_5004190006" evidence="2">
    <location>
        <begin position="22"/>
        <end position="87"/>
    </location>
</feature>
<sequence>MKSIVCIAALSLGLGLSGAYAAEEINPRTLDDANTPRQQDEKAARGGKQKAIENATEQQADPNVTPSRHDAQGHPSTEQPQDRLERR</sequence>
<dbReference type="KEGG" id="mfa:Mfla_1443"/>
<evidence type="ECO:0000256" key="2">
    <source>
        <dbReference type="SAM" id="SignalP"/>
    </source>
</evidence>
<protein>
    <submittedName>
        <fullName evidence="3">Uncharacterized protein</fullName>
    </submittedName>
</protein>
<evidence type="ECO:0000256" key="1">
    <source>
        <dbReference type="SAM" id="MobiDB-lite"/>
    </source>
</evidence>
<proteinExistence type="predicted"/>